<sequence length="106" mass="11274">MKKVSGFLYQVFGWGAYVSIFAGAAGFVGFVVALIIGGDTGAAIAIAVKAQWFPLVIKVASVSVGLGLIGMYCGKEEALSMAADKKEAEEDLKRNLEEARENKEQK</sequence>
<keyword evidence="1" id="KW-0175">Coiled coil</keyword>
<dbReference type="AlphaFoldDB" id="A0A923RW81"/>
<reference evidence="3" key="1">
    <citation type="submission" date="2020-08" db="EMBL/GenBank/DDBJ databases">
        <title>Genome public.</title>
        <authorList>
            <person name="Liu C."/>
            <person name="Sun Q."/>
        </authorList>
    </citation>
    <scope>NUCLEOTIDE SEQUENCE</scope>
    <source>
        <strain evidence="3">NSJ-28</strain>
    </source>
</reference>
<keyword evidence="4" id="KW-1185">Reference proteome</keyword>
<feature type="transmembrane region" description="Helical" evidence="2">
    <location>
        <begin position="12"/>
        <end position="37"/>
    </location>
</feature>
<evidence type="ECO:0000256" key="1">
    <source>
        <dbReference type="SAM" id="Coils"/>
    </source>
</evidence>
<comment type="caution">
    <text evidence="3">The sequence shown here is derived from an EMBL/GenBank/DDBJ whole genome shotgun (WGS) entry which is preliminary data.</text>
</comment>
<evidence type="ECO:0000313" key="3">
    <source>
        <dbReference type="EMBL" id="MBC5725802.1"/>
    </source>
</evidence>
<dbReference type="EMBL" id="JACOPL010000008">
    <property type="protein sequence ID" value="MBC5725802.1"/>
    <property type="molecule type" value="Genomic_DNA"/>
</dbReference>
<protein>
    <submittedName>
        <fullName evidence="3">Uncharacterized protein</fullName>
    </submittedName>
</protein>
<organism evidence="3 4">
    <name type="scientific">Agathobaculum faecis</name>
    <dbReference type="NCBI Taxonomy" id="2763013"/>
    <lineage>
        <taxon>Bacteria</taxon>
        <taxon>Bacillati</taxon>
        <taxon>Bacillota</taxon>
        <taxon>Clostridia</taxon>
        <taxon>Eubacteriales</taxon>
        <taxon>Butyricicoccaceae</taxon>
        <taxon>Agathobaculum</taxon>
    </lineage>
</organism>
<evidence type="ECO:0000313" key="4">
    <source>
        <dbReference type="Proteomes" id="UP000606499"/>
    </source>
</evidence>
<feature type="transmembrane region" description="Helical" evidence="2">
    <location>
        <begin position="52"/>
        <end position="73"/>
    </location>
</feature>
<accession>A0A923RW81</accession>
<keyword evidence="2" id="KW-0472">Membrane</keyword>
<feature type="coiled-coil region" evidence="1">
    <location>
        <begin position="75"/>
        <end position="106"/>
    </location>
</feature>
<gene>
    <name evidence="3" type="ORF">H8S45_10090</name>
</gene>
<dbReference type="RefSeq" id="WP_054327854.1">
    <property type="nucleotide sequence ID" value="NZ_JACOPL010000008.1"/>
</dbReference>
<keyword evidence="2" id="KW-0812">Transmembrane</keyword>
<dbReference type="Proteomes" id="UP000606499">
    <property type="component" value="Unassembled WGS sequence"/>
</dbReference>
<name>A0A923RW81_9FIRM</name>
<evidence type="ECO:0000256" key="2">
    <source>
        <dbReference type="SAM" id="Phobius"/>
    </source>
</evidence>
<proteinExistence type="predicted"/>
<keyword evidence="2" id="KW-1133">Transmembrane helix</keyword>